<dbReference type="InterPro" id="IPR046493">
    <property type="entry name" value="DUF6586"/>
</dbReference>
<name>A0AB74UHA4_9GAMM</name>
<dbReference type="EMBL" id="CP159578">
    <property type="protein sequence ID" value="XCJ81233.1"/>
    <property type="molecule type" value="Genomic_DNA"/>
</dbReference>
<organism evidence="1">
    <name type="scientific">Salinicola endophyticus</name>
    <dbReference type="NCBI Taxonomy" id="1949083"/>
    <lineage>
        <taxon>Bacteria</taxon>
        <taxon>Pseudomonadati</taxon>
        <taxon>Pseudomonadota</taxon>
        <taxon>Gammaproteobacteria</taxon>
        <taxon>Oceanospirillales</taxon>
        <taxon>Halomonadaceae</taxon>
        <taxon>Salinicola</taxon>
    </lineage>
</organism>
<accession>A0AB74UHA4</accession>
<dbReference type="RefSeq" id="WP_353981996.1">
    <property type="nucleotide sequence ID" value="NZ_CP159578.1"/>
</dbReference>
<proteinExistence type="predicted"/>
<evidence type="ECO:0000313" key="1">
    <source>
        <dbReference type="EMBL" id="XCJ81233.1"/>
    </source>
</evidence>
<sequence length="164" mass="17640">MSAVARTNQLLYQSELLLALPTGDDEHAPARRMALEEAALGQLGLAFEALLREVTLHAPGGAPDWRTWLDAAGQRQASGDAPAHVEIAELVWLESLALRPESWLALLLARLAALQSDEGAARRGDSVPGLITSAGATPLGDELRWCLGEFKTLLPSLRQGSQEW</sequence>
<reference evidence="1" key="1">
    <citation type="submission" date="2024-06" db="EMBL/GenBank/DDBJ databases">
        <title>Complete genome of Salinicola endophyticus HNIBRBA4755.</title>
        <authorList>
            <person name="Shin S.Y."/>
            <person name="Kang H."/>
            <person name="Song J."/>
        </authorList>
    </citation>
    <scope>NUCLEOTIDE SEQUENCE</scope>
    <source>
        <strain evidence="1">HNIBRBA4755</strain>
    </source>
</reference>
<protein>
    <submittedName>
        <fullName evidence="1">DUF6586 family protein</fullName>
    </submittedName>
</protein>
<dbReference type="AlphaFoldDB" id="A0AB74UHA4"/>
<dbReference type="Pfam" id="PF20227">
    <property type="entry name" value="DUF6586"/>
    <property type="match status" value="1"/>
</dbReference>
<gene>
    <name evidence="1" type="ORF">ABV408_08650</name>
</gene>